<dbReference type="EMBL" id="LVCJ01000002">
    <property type="protein sequence ID" value="OAL40041.1"/>
    <property type="molecule type" value="Genomic_DNA"/>
</dbReference>
<protein>
    <submittedName>
        <fullName evidence="2">Uncharacterized protein</fullName>
    </submittedName>
</protein>
<keyword evidence="3" id="KW-1185">Reference proteome</keyword>
<dbReference type="GeneID" id="34583886"/>
<feature type="compositionally biased region" description="Polar residues" evidence="1">
    <location>
        <begin position="43"/>
        <end position="53"/>
    </location>
</feature>
<gene>
    <name evidence="2" type="ORF">AYO20_00459</name>
</gene>
<evidence type="ECO:0000256" key="1">
    <source>
        <dbReference type="SAM" id="MobiDB-lite"/>
    </source>
</evidence>
<dbReference type="Proteomes" id="UP000185904">
    <property type="component" value="Unassembled WGS sequence"/>
</dbReference>
<sequence>MASETGLKAETETETEVDAVVMGPRETIAVGQRVSEEGLQKDGSVSGNQNLSVESDVDIDAGATATAKTTTTTPATTTAATAAATDQEKRDLIGHYADLFFHHFRRHRDPLERMDVVNHEIWGRAKLDRRYLSICALHAEYFLMMSQYLRHTPDVLESACRELSKFLDVQQYWWPLCVNLPTSSQARRLALVDAVFERVRDPNFDVAAFQAEYAASHSEDFDEGVVDILHAWLNVAAAAGGEARNIH</sequence>
<reference evidence="2 3" key="1">
    <citation type="submission" date="2016-03" db="EMBL/GenBank/DDBJ databases">
        <title>The draft genome sequence of Fonsecaea nubica causative agent of cutaneous subcutaneous infection in human host.</title>
        <authorList>
            <person name="Costa F."/>
            <person name="Sybren D.H."/>
            <person name="Raittz R.T."/>
            <person name="Weiss V.A."/>
            <person name="Leao A.C."/>
            <person name="Gomes R."/>
            <person name="De Souza E.M."/>
            <person name="Pedrosa F.O."/>
            <person name="Steffens M.B."/>
            <person name="Bombassaro A."/>
            <person name="Tadra-Sfeir M.Z."/>
            <person name="Moreno L.F."/>
            <person name="Najafzadeh M.J."/>
            <person name="Felipe M.S."/>
            <person name="Teixeira M."/>
            <person name="Sun J."/>
            <person name="Xi L."/>
            <person name="Castro M.A."/>
            <person name="Vicente V.A."/>
        </authorList>
    </citation>
    <scope>NUCLEOTIDE SEQUENCE [LARGE SCALE GENOMIC DNA]</scope>
    <source>
        <strain evidence="2 3">CBS 269.64</strain>
    </source>
</reference>
<comment type="caution">
    <text evidence="2">The sequence shown here is derived from an EMBL/GenBank/DDBJ whole genome shotgun (WGS) entry which is preliminary data.</text>
</comment>
<name>A0A178DFQ1_9EURO</name>
<dbReference type="RefSeq" id="XP_022505053.1">
    <property type="nucleotide sequence ID" value="XM_022638770.1"/>
</dbReference>
<evidence type="ECO:0000313" key="2">
    <source>
        <dbReference type="EMBL" id="OAL40041.1"/>
    </source>
</evidence>
<dbReference type="AlphaFoldDB" id="A0A178DFQ1"/>
<proteinExistence type="predicted"/>
<organism evidence="2 3">
    <name type="scientific">Fonsecaea nubica</name>
    <dbReference type="NCBI Taxonomy" id="856822"/>
    <lineage>
        <taxon>Eukaryota</taxon>
        <taxon>Fungi</taxon>
        <taxon>Dikarya</taxon>
        <taxon>Ascomycota</taxon>
        <taxon>Pezizomycotina</taxon>
        <taxon>Eurotiomycetes</taxon>
        <taxon>Chaetothyriomycetidae</taxon>
        <taxon>Chaetothyriales</taxon>
        <taxon>Herpotrichiellaceae</taxon>
        <taxon>Fonsecaea</taxon>
    </lineage>
</organism>
<dbReference type="OrthoDB" id="10343023at2759"/>
<evidence type="ECO:0000313" key="3">
    <source>
        <dbReference type="Proteomes" id="UP000185904"/>
    </source>
</evidence>
<accession>A0A178DFQ1</accession>
<feature type="region of interest" description="Disordered" evidence="1">
    <location>
        <begin position="1"/>
        <end position="53"/>
    </location>
</feature>